<accession>A0A368GRP9</accession>
<dbReference type="OrthoDB" id="5867217at2759"/>
<proteinExistence type="predicted"/>
<gene>
    <name evidence="2" type="ORF">ANCCAN_06883</name>
</gene>
<reference evidence="2 3" key="1">
    <citation type="submission" date="2014-10" db="EMBL/GenBank/DDBJ databases">
        <title>Draft genome of the hookworm Ancylostoma caninum.</title>
        <authorList>
            <person name="Mitreva M."/>
        </authorList>
    </citation>
    <scope>NUCLEOTIDE SEQUENCE [LARGE SCALE GENOMIC DNA]</scope>
    <source>
        <strain evidence="2 3">Baltimore</strain>
    </source>
</reference>
<comment type="caution">
    <text evidence="2">The sequence shown here is derived from an EMBL/GenBank/DDBJ whole genome shotgun (WGS) entry which is preliminary data.</text>
</comment>
<evidence type="ECO:0000313" key="3">
    <source>
        <dbReference type="Proteomes" id="UP000252519"/>
    </source>
</evidence>
<dbReference type="InterPro" id="IPR003609">
    <property type="entry name" value="Pan_app"/>
</dbReference>
<sequence>MIDSNYVDDLKACRDSCADETCTSFIFFGDKQCMVNVEDGGVHLRSPPRGQKARTDLKFCYPDNINAYQGCSTFVGSRDYALTVQQREVFDGLPPGYEGLRLCIELCVLSTQYACRSATFLVLEGTCSLSDADAERAPTRFERSDVVGQLYFENGCSTHPRRAQFAATSVSIERMVVKPKSHPVKALQIKPIKSRRRKLRRSRVALAKH</sequence>
<dbReference type="Pfam" id="PF00024">
    <property type="entry name" value="PAN_1"/>
    <property type="match status" value="1"/>
</dbReference>
<organism evidence="2 3">
    <name type="scientific">Ancylostoma caninum</name>
    <name type="common">Dog hookworm</name>
    <dbReference type="NCBI Taxonomy" id="29170"/>
    <lineage>
        <taxon>Eukaryota</taxon>
        <taxon>Metazoa</taxon>
        <taxon>Ecdysozoa</taxon>
        <taxon>Nematoda</taxon>
        <taxon>Chromadorea</taxon>
        <taxon>Rhabditida</taxon>
        <taxon>Rhabditina</taxon>
        <taxon>Rhabditomorpha</taxon>
        <taxon>Strongyloidea</taxon>
        <taxon>Ancylostomatidae</taxon>
        <taxon>Ancylostomatinae</taxon>
        <taxon>Ancylostoma</taxon>
    </lineage>
</organism>
<dbReference type="SUPFAM" id="SSF57414">
    <property type="entry name" value="Hairpin loop containing domain-like"/>
    <property type="match status" value="1"/>
</dbReference>
<evidence type="ECO:0000313" key="2">
    <source>
        <dbReference type="EMBL" id="RCN47052.1"/>
    </source>
</evidence>
<feature type="domain" description="Apple" evidence="1">
    <location>
        <begin position="71"/>
        <end position="156"/>
    </location>
</feature>
<dbReference type="Proteomes" id="UP000252519">
    <property type="component" value="Unassembled WGS sequence"/>
</dbReference>
<keyword evidence="3" id="KW-1185">Reference proteome</keyword>
<dbReference type="EMBL" id="JOJR01000068">
    <property type="protein sequence ID" value="RCN47052.1"/>
    <property type="molecule type" value="Genomic_DNA"/>
</dbReference>
<protein>
    <submittedName>
        <fullName evidence="2">PAN domain protein</fullName>
    </submittedName>
</protein>
<dbReference type="AlphaFoldDB" id="A0A368GRP9"/>
<evidence type="ECO:0000259" key="1">
    <source>
        <dbReference type="PROSITE" id="PS50948"/>
    </source>
</evidence>
<name>A0A368GRP9_ANCCA</name>
<dbReference type="STRING" id="29170.A0A368GRP9"/>
<dbReference type="PROSITE" id="PS50948">
    <property type="entry name" value="PAN"/>
    <property type="match status" value="1"/>
</dbReference>